<dbReference type="RefSeq" id="WP_149082783.1">
    <property type="nucleotide sequence ID" value="NZ_VTAW01000032.1"/>
</dbReference>
<sequence>MRYLSRLNRYGKTMLVSVTLGIGIVLVGGSSFALLAIFCFAVAAFSGARAMARTEPVDRPPRDQTRSDSDTKRRRETEGKKGAAAMEWN</sequence>
<evidence type="ECO:0000256" key="1">
    <source>
        <dbReference type="SAM" id="MobiDB-lite"/>
    </source>
</evidence>
<evidence type="ECO:0000313" key="3">
    <source>
        <dbReference type="EMBL" id="TYT60702.1"/>
    </source>
</evidence>
<gene>
    <name evidence="3" type="ORF">FYC77_17485</name>
</gene>
<keyword evidence="2" id="KW-0472">Membrane</keyword>
<proteinExistence type="predicted"/>
<dbReference type="Proteomes" id="UP000324104">
    <property type="component" value="Unassembled WGS sequence"/>
</dbReference>
<accession>A0A5D5ALX7</accession>
<protein>
    <submittedName>
        <fullName evidence="3">Uncharacterized protein</fullName>
    </submittedName>
</protein>
<feature type="transmembrane region" description="Helical" evidence="2">
    <location>
        <begin position="20"/>
        <end position="45"/>
    </location>
</feature>
<evidence type="ECO:0000313" key="4">
    <source>
        <dbReference type="Proteomes" id="UP000324104"/>
    </source>
</evidence>
<dbReference type="AlphaFoldDB" id="A0A5D5ALX7"/>
<keyword evidence="4" id="KW-1185">Reference proteome</keyword>
<feature type="compositionally biased region" description="Basic and acidic residues" evidence="1">
    <location>
        <begin position="55"/>
        <end position="81"/>
    </location>
</feature>
<reference evidence="3 4" key="1">
    <citation type="submission" date="2019-08" db="EMBL/GenBank/DDBJ databases">
        <title>Archaea genome.</title>
        <authorList>
            <person name="Kajale S."/>
            <person name="Shouche Y."/>
            <person name="Deshpande N."/>
            <person name="Sharma A."/>
        </authorList>
    </citation>
    <scope>NUCLEOTIDE SEQUENCE [LARGE SCALE GENOMIC DNA]</scope>
    <source>
        <strain evidence="3 4">ESP3B_9</strain>
    </source>
</reference>
<comment type="caution">
    <text evidence="3">The sequence shown here is derived from an EMBL/GenBank/DDBJ whole genome shotgun (WGS) entry which is preliminary data.</text>
</comment>
<name>A0A5D5ALX7_9EURY</name>
<keyword evidence="2" id="KW-1133">Transmembrane helix</keyword>
<keyword evidence="2" id="KW-0812">Transmembrane</keyword>
<organism evidence="3 4">
    <name type="scientific">Natrialba swarupiae</name>
    <dbReference type="NCBI Taxonomy" id="2448032"/>
    <lineage>
        <taxon>Archaea</taxon>
        <taxon>Methanobacteriati</taxon>
        <taxon>Methanobacteriota</taxon>
        <taxon>Stenosarchaea group</taxon>
        <taxon>Halobacteria</taxon>
        <taxon>Halobacteriales</taxon>
        <taxon>Natrialbaceae</taxon>
        <taxon>Natrialba</taxon>
    </lineage>
</organism>
<dbReference type="EMBL" id="VTAW01000032">
    <property type="protein sequence ID" value="TYT60702.1"/>
    <property type="molecule type" value="Genomic_DNA"/>
</dbReference>
<evidence type="ECO:0000256" key="2">
    <source>
        <dbReference type="SAM" id="Phobius"/>
    </source>
</evidence>
<feature type="region of interest" description="Disordered" evidence="1">
    <location>
        <begin position="51"/>
        <end position="89"/>
    </location>
</feature>